<feature type="domain" description="Small ribosomal subunit protein mS41 SAM" evidence="6">
    <location>
        <begin position="42"/>
        <end position="96"/>
    </location>
</feature>
<dbReference type="SMART" id="SM01238">
    <property type="entry name" value="IGR"/>
    <property type="match status" value="1"/>
</dbReference>
<dbReference type="Pfam" id="PF09597">
    <property type="entry name" value="SAM_Ribosomal_mS41"/>
    <property type="match status" value="1"/>
</dbReference>
<reference evidence="7" key="1">
    <citation type="submission" date="2023-06" db="EMBL/GenBank/DDBJ databases">
        <authorList>
            <consortium name="Lawrence Berkeley National Laboratory"/>
            <person name="Ahrendt S."/>
            <person name="Sahu N."/>
            <person name="Indic B."/>
            <person name="Wong-Bajracharya J."/>
            <person name="Merenyi Z."/>
            <person name="Ke H.-M."/>
            <person name="Monk M."/>
            <person name="Kocsube S."/>
            <person name="Drula E."/>
            <person name="Lipzen A."/>
            <person name="Balint B."/>
            <person name="Henrissat B."/>
            <person name="Andreopoulos B."/>
            <person name="Martin F.M."/>
            <person name="Harder C.B."/>
            <person name="Rigling D."/>
            <person name="Ford K.L."/>
            <person name="Foster G.D."/>
            <person name="Pangilinan J."/>
            <person name="Papanicolaou A."/>
            <person name="Barry K."/>
            <person name="LaButti K."/>
            <person name="Viragh M."/>
            <person name="Koriabine M."/>
            <person name="Yan M."/>
            <person name="Riley R."/>
            <person name="Champramary S."/>
            <person name="Plett K.L."/>
            <person name="Tsai I.J."/>
            <person name="Slot J."/>
            <person name="Sipos G."/>
            <person name="Plett J."/>
            <person name="Nagy L.G."/>
            <person name="Grigoriev I.V."/>
        </authorList>
    </citation>
    <scope>NUCLEOTIDE SEQUENCE</scope>
    <source>
        <strain evidence="7">ICMP 16352</strain>
    </source>
</reference>
<dbReference type="EMBL" id="JAUEPR010000003">
    <property type="protein sequence ID" value="KAK0487399.1"/>
    <property type="molecule type" value="Genomic_DNA"/>
</dbReference>
<dbReference type="InterPro" id="IPR019083">
    <property type="entry name" value="SAM_Ribosomal_mS41"/>
</dbReference>
<dbReference type="Proteomes" id="UP001175227">
    <property type="component" value="Unassembled WGS sequence"/>
</dbReference>
<evidence type="ECO:0000256" key="5">
    <source>
        <dbReference type="SAM" id="MobiDB-lite"/>
    </source>
</evidence>
<dbReference type="GO" id="GO:0005739">
    <property type="term" value="C:mitochondrion"/>
    <property type="evidence" value="ECO:0007669"/>
    <property type="project" value="UniProtKB-SubCell"/>
</dbReference>
<dbReference type="AlphaFoldDB" id="A0AA39PPQ8"/>
<evidence type="ECO:0000256" key="2">
    <source>
        <dbReference type="ARBA" id="ARBA00010492"/>
    </source>
</evidence>
<evidence type="ECO:0000313" key="7">
    <source>
        <dbReference type="EMBL" id="KAK0487399.1"/>
    </source>
</evidence>
<gene>
    <name evidence="7" type="ORF">IW261DRAFT_1415098</name>
</gene>
<comment type="subcellular location">
    <subcellularLocation>
        <location evidence="1">Mitochondrion</location>
    </subcellularLocation>
</comment>
<protein>
    <recommendedName>
        <fullName evidence="4">Small ribosomal subunit protein mS41</fullName>
    </recommendedName>
</protein>
<evidence type="ECO:0000256" key="1">
    <source>
        <dbReference type="ARBA" id="ARBA00004173"/>
    </source>
</evidence>
<evidence type="ECO:0000259" key="6">
    <source>
        <dbReference type="SMART" id="SM01238"/>
    </source>
</evidence>
<organism evidence="7 8">
    <name type="scientific">Armillaria novae-zelandiae</name>
    <dbReference type="NCBI Taxonomy" id="153914"/>
    <lineage>
        <taxon>Eukaryota</taxon>
        <taxon>Fungi</taxon>
        <taxon>Dikarya</taxon>
        <taxon>Basidiomycota</taxon>
        <taxon>Agaricomycotina</taxon>
        <taxon>Agaricomycetes</taxon>
        <taxon>Agaricomycetidae</taxon>
        <taxon>Agaricales</taxon>
        <taxon>Marasmiineae</taxon>
        <taxon>Physalacriaceae</taxon>
        <taxon>Armillaria</taxon>
    </lineage>
</organism>
<sequence>MDAFSGQVSYNSDDTTSSRYSPTRILERFLLPWSPVGSVNTPEEFLKNIGRSMETKYSVESWDEFWTKTGANLKEAGLAIRDRRYMLWCMSKYRRGFPFEEFVHEPPPKKTIRGWGPSVQNGKRIRSRVHQDKSKKKRNA</sequence>
<keyword evidence="8" id="KW-1185">Reference proteome</keyword>
<keyword evidence="3" id="KW-0496">Mitochondrion</keyword>
<evidence type="ECO:0000256" key="4">
    <source>
        <dbReference type="ARBA" id="ARBA00035129"/>
    </source>
</evidence>
<feature type="region of interest" description="Disordered" evidence="5">
    <location>
        <begin position="110"/>
        <end position="140"/>
    </location>
</feature>
<proteinExistence type="inferred from homology"/>
<feature type="compositionally biased region" description="Basic residues" evidence="5">
    <location>
        <begin position="123"/>
        <end position="140"/>
    </location>
</feature>
<dbReference type="InterPro" id="IPR039603">
    <property type="entry name" value="Ribosomal_mS41"/>
</dbReference>
<comment type="similarity">
    <text evidence="2">Belongs to the mitochondrion-specific ribosomal protein mS41 family.</text>
</comment>
<accession>A0AA39PPQ8</accession>
<dbReference type="PANTHER" id="PTHR28235:SF1">
    <property type="entry name" value="SMALL RIBOSOMAL SUBUNIT PROTEIN MS41"/>
    <property type="match status" value="1"/>
</dbReference>
<comment type="caution">
    <text evidence="7">The sequence shown here is derived from an EMBL/GenBank/DDBJ whole genome shotgun (WGS) entry which is preliminary data.</text>
</comment>
<name>A0AA39PPQ8_9AGAR</name>
<dbReference type="PANTHER" id="PTHR28235">
    <property type="entry name" value="PROTEIN FYV4, MITOCHONDRIAL"/>
    <property type="match status" value="1"/>
</dbReference>
<evidence type="ECO:0000313" key="8">
    <source>
        <dbReference type="Proteomes" id="UP001175227"/>
    </source>
</evidence>
<evidence type="ECO:0000256" key="3">
    <source>
        <dbReference type="ARBA" id="ARBA00023128"/>
    </source>
</evidence>